<evidence type="ECO:0000256" key="1">
    <source>
        <dbReference type="SAM" id="MobiDB-lite"/>
    </source>
</evidence>
<dbReference type="Proteomes" id="UP000095280">
    <property type="component" value="Unplaced"/>
</dbReference>
<protein>
    <submittedName>
        <fullName evidence="3">Os01g0778700 protein</fullName>
    </submittedName>
</protein>
<dbReference type="WBParaSite" id="maker-uti_cns_0030118-snap-gene-0.4-mRNA-1">
    <property type="protein sequence ID" value="maker-uti_cns_0030118-snap-gene-0.4-mRNA-1"/>
    <property type="gene ID" value="maker-uti_cns_0030118-snap-gene-0.4"/>
</dbReference>
<accession>A0A1I8IYR2</accession>
<feature type="compositionally biased region" description="Low complexity" evidence="1">
    <location>
        <begin position="47"/>
        <end position="64"/>
    </location>
</feature>
<reference evidence="3" key="1">
    <citation type="submission" date="2016-11" db="UniProtKB">
        <authorList>
            <consortium name="WormBaseParasite"/>
        </authorList>
    </citation>
    <scope>IDENTIFICATION</scope>
</reference>
<keyword evidence="2" id="KW-1185">Reference proteome</keyword>
<dbReference type="AlphaFoldDB" id="A0A1I8IYR2"/>
<feature type="region of interest" description="Disordered" evidence="1">
    <location>
        <begin position="1"/>
        <end position="80"/>
    </location>
</feature>
<sequence length="184" mass="20077">GQRQRRRRRQRRRLVESSGGGVRRGHASTATQTRPAETEVVGEAADGRPPSSSQQRPASSGATPAAPPSRPGVGGVPRRRPCRRCRLAKHSPPTWLGFAGACWPIRGRAAANDQLDLVLRFLRRPRKAPARLRSRPGARRSAVVWRGPLLADFVRRYARETENDATASAARTVAARLPAGEFAV</sequence>
<evidence type="ECO:0000313" key="3">
    <source>
        <dbReference type="WBParaSite" id="maker-uti_cns_0030118-snap-gene-0.4-mRNA-1"/>
    </source>
</evidence>
<evidence type="ECO:0000313" key="2">
    <source>
        <dbReference type="Proteomes" id="UP000095280"/>
    </source>
</evidence>
<organism evidence="2 3">
    <name type="scientific">Macrostomum lignano</name>
    <dbReference type="NCBI Taxonomy" id="282301"/>
    <lineage>
        <taxon>Eukaryota</taxon>
        <taxon>Metazoa</taxon>
        <taxon>Spiralia</taxon>
        <taxon>Lophotrochozoa</taxon>
        <taxon>Platyhelminthes</taxon>
        <taxon>Rhabditophora</taxon>
        <taxon>Macrostomorpha</taxon>
        <taxon>Macrostomida</taxon>
        <taxon>Macrostomidae</taxon>
        <taxon>Macrostomum</taxon>
    </lineage>
</organism>
<proteinExistence type="predicted"/>
<feature type="compositionally biased region" description="Basic residues" evidence="1">
    <location>
        <begin position="1"/>
        <end position="12"/>
    </location>
</feature>
<name>A0A1I8IYR2_9PLAT</name>